<sequence length="553" mass="60853">MTLFTACSRKDKNSNVTTSALTTQHLLADSLFLYAKQIYYWNTALPDQTAFQPDGYVQSDTLSGLQSELLALTRYPKNPATGLPYEQAIYYDDTGVARNDNTQCKYSYIEKTADLYGGGLTSVIADPQKTGTLKMTLDGKENELGFAIGFIPVSLSADTKEKIPYSDKDSSVAYVRFVTKGSPAYNAGLRRGQIISKFNGNRWSYDNNSAQITNALNGSSITLTIYKPSKDSSWDISFSKSLYTFNPVYKDTVLNIAGKKIGYIAFKSFTSPANAQPALDESFGKFNGITDIVVDLRYNGGGYVETATYFANLLAPASATGKVLFAEYYNQLMQQGQATLLKNQPVYDDNNSPRDYTYFDIDYSVSKNTAKIAKTGNVNSSSTIKNIYFIVSSATASASELLINCLRPYFNSVYLIGAAFSDDGTKTYGKPVGFFEIRLGKYSAFLANFETKNASQLAGTQTDSYYDGMTTNLQKFDDVRYDFGDPNELCLLYAIRQITGNSSYIPAQSQSRAAFSGISSSDDNIRLPIGHGIGTVTTIHDMITTPDQKSIRR</sequence>
<evidence type="ECO:0000313" key="2">
    <source>
        <dbReference type="EMBL" id="ANH81278.1"/>
    </source>
</evidence>
<dbReference type="SUPFAM" id="SSF52096">
    <property type="entry name" value="ClpP/crotonase"/>
    <property type="match status" value="1"/>
</dbReference>
<dbReference type="RefSeq" id="WP_067755275.1">
    <property type="nucleotide sequence ID" value="NZ_CP015772.1"/>
</dbReference>
<accession>A0A1A9I0V4</accession>
<dbReference type="Gene3D" id="3.30.750.170">
    <property type="match status" value="1"/>
</dbReference>
<dbReference type="AlphaFoldDB" id="A0A1A9I0V4"/>
<feature type="domain" description="PDZ" evidence="1">
    <location>
        <begin position="142"/>
        <end position="229"/>
    </location>
</feature>
<dbReference type="SUPFAM" id="SSF50156">
    <property type="entry name" value="PDZ domain-like"/>
    <property type="match status" value="1"/>
</dbReference>
<gene>
    <name evidence="2" type="ORF">A8C56_10025</name>
</gene>
<proteinExistence type="predicted"/>
<name>A0A1A9I0V4_9BACT</name>
<dbReference type="Pfam" id="PF03572">
    <property type="entry name" value="Peptidase_S41"/>
    <property type="match status" value="1"/>
</dbReference>
<protein>
    <recommendedName>
        <fullName evidence="1">PDZ domain-containing protein</fullName>
    </recommendedName>
</protein>
<dbReference type="Gene3D" id="2.30.42.10">
    <property type="match status" value="1"/>
</dbReference>
<dbReference type="InterPro" id="IPR005151">
    <property type="entry name" value="Tail-specific_protease"/>
</dbReference>
<dbReference type="GO" id="GO:0030288">
    <property type="term" value="C:outer membrane-bounded periplasmic space"/>
    <property type="evidence" value="ECO:0007669"/>
    <property type="project" value="TreeGrafter"/>
</dbReference>
<evidence type="ECO:0000313" key="3">
    <source>
        <dbReference type="Proteomes" id="UP000077667"/>
    </source>
</evidence>
<dbReference type="PANTHER" id="PTHR32060">
    <property type="entry name" value="TAIL-SPECIFIC PROTEASE"/>
    <property type="match status" value="1"/>
</dbReference>
<dbReference type="SMART" id="SM00228">
    <property type="entry name" value="PDZ"/>
    <property type="match status" value="1"/>
</dbReference>
<dbReference type="Gene3D" id="3.90.226.10">
    <property type="entry name" value="2-enoyl-CoA Hydratase, Chain A, domain 1"/>
    <property type="match status" value="1"/>
</dbReference>
<evidence type="ECO:0000259" key="1">
    <source>
        <dbReference type="SMART" id="SM00228"/>
    </source>
</evidence>
<dbReference type="GO" id="GO:0008236">
    <property type="term" value="F:serine-type peptidase activity"/>
    <property type="evidence" value="ECO:0007669"/>
    <property type="project" value="InterPro"/>
</dbReference>
<dbReference type="GO" id="GO:0007165">
    <property type="term" value="P:signal transduction"/>
    <property type="evidence" value="ECO:0007669"/>
    <property type="project" value="TreeGrafter"/>
</dbReference>
<organism evidence="2 3">
    <name type="scientific">Niabella ginsenosidivorans</name>
    <dbReference type="NCBI Taxonomy" id="1176587"/>
    <lineage>
        <taxon>Bacteria</taxon>
        <taxon>Pseudomonadati</taxon>
        <taxon>Bacteroidota</taxon>
        <taxon>Chitinophagia</taxon>
        <taxon>Chitinophagales</taxon>
        <taxon>Chitinophagaceae</taxon>
        <taxon>Niabella</taxon>
    </lineage>
</organism>
<dbReference type="STRING" id="1176587.A8C56_10025"/>
<dbReference type="Proteomes" id="UP000077667">
    <property type="component" value="Chromosome"/>
</dbReference>
<dbReference type="InterPro" id="IPR036034">
    <property type="entry name" value="PDZ_sf"/>
</dbReference>
<dbReference type="GO" id="GO:0004175">
    <property type="term" value="F:endopeptidase activity"/>
    <property type="evidence" value="ECO:0007669"/>
    <property type="project" value="TreeGrafter"/>
</dbReference>
<reference evidence="2 3" key="1">
    <citation type="submission" date="2016-05" db="EMBL/GenBank/DDBJ databases">
        <title>Niabella ginsenosidivorans BS26 whole genome sequencing.</title>
        <authorList>
            <person name="Im W.T."/>
            <person name="Siddiqi M.Z."/>
        </authorList>
    </citation>
    <scope>NUCLEOTIDE SEQUENCE [LARGE SCALE GENOMIC DNA]</scope>
    <source>
        <strain evidence="2 3">BS26</strain>
    </source>
</reference>
<dbReference type="PANTHER" id="PTHR32060:SF30">
    <property type="entry name" value="CARBOXY-TERMINAL PROCESSING PROTEASE CTPA"/>
    <property type="match status" value="1"/>
</dbReference>
<dbReference type="InterPro" id="IPR029045">
    <property type="entry name" value="ClpP/crotonase-like_dom_sf"/>
</dbReference>
<dbReference type="GO" id="GO:0006508">
    <property type="term" value="P:proteolysis"/>
    <property type="evidence" value="ECO:0007669"/>
    <property type="project" value="InterPro"/>
</dbReference>
<dbReference type="InterPro" id="IPR001478">
    <property type="entry name" value="PDZ"/>
</dbReference>
<dbReference type="KEGG" id="nia:A8C56_10025"/>
<keyword evidence="3" id="KW-1185">Reference proteome</keyword>
<dbReference type="EMBL" id="CP015772">
    <property type="protein sequence ID" value="ANH81278.1"/>
    <property type="molecule type" value="Genomic_DNA"/>
</dbReference>